<comment type="caution">
    <text evidence="11">The sequence shown here is derived from an EMBL/GenBank/DDBJ whole genome shotgun (WGS) entry which is preliminary data.</text>
</comment>
<sequence length="397" mass="46422">MIINVYDIKIIYIYIYILYIFTYLFTLLFLFIGYKGQSDQINIPVIEKCYREMNIPLEKAVARYFVLNNFKNDKKNFTEKVLTYIKQSMYNRIPQIEWLDDETIEYAYKKLNSITEIIGYSEKFIDPEYLFKDFEGLEMTDDYITNSLNVKRFTLKKVFKILDLNNNEIDFGYNAEDVNAYYSLYKNSIFIPAGILQPPFFDQGLPDYINYGGIGSVVGHELTHAFDNDGKDYDINGNKSQWWTDNDIEEFEDNAQCFVNQYEKYSIKNKNGKVYYVLGENTLGENLADNGGLARAYESWKLSLKEDPEQVKKANQLLPGLSSYTMDQLFFITYGQLWCDIEENKEAFVTEYLMLLDVHSPNSARVRGVISNSKEFAKAFNCPAETSMNPKNKCQLW</sequence>
<dbReference type="EMBL" id="MCOG01000232">
    <property type="protein sequence ID" value="ORY23582.1"/>
    <property type="molecule type" value="Genomic_DNA"/>
</dbReference>
<dbReference type="GO" id="GO:0046872">
    <property type="term" value="F:metal ion binding"/>
    <property type="evidence" value="ECO:0007669"/>
    <property type="project" value="UniProtKB-KW"/>
</dbReference>
<evidence type="ECO:0000313" key="11">
    <source>
        <dbReference type="EMBL" id="ORY23582.1"/>
    </source>
</evidence>
<reference evidence="11 12" key="1">
    <citation type="submission" date="2016-08" db="EMBL/GenBank/DDBJ databases">
        <title>A Parts List for Fungal Cellulosomes Revealed by Comparative Genomics.</title>
        <authorList>
            <consortium name="DOE Joint Genome Institute"/>
            <person name="Haitjema C.H."/>
            <person name="Gilmore S.P."/>
            <person name="Henske J.K."/>
            <person name="Solomon K.V."/>
            <person name="De Groot R."/>
            <person name="Kuo A."/>
            <person name="Mondo S.J."/>
            <person name="Salamov A.A."/>
            <person name="Labutti K."/>
            <person name="Zhao Z."/>
            <person name="Chiniquy J."/>
            <person name="Barry K."/>
            <person name="Brewer H.M."/>
            <person name="Purvine S.O."/>
            <person name="Wright A.T."/>
            <person name="Boxma B."/>
            <person name="Van Alen T."/>
            <person name="Hackstein J.H."/>
            <person name="Baker S.E."/>
            <person name="Grigoriev I.V."/>
            <person name="O'Malley M.A."/>
        </authorList>
    </citation>
    <scope>NUCLEOTIDE SEQUENCE [LARGE SCALE GENOMIC DNA]</scope>
    <source>
        <strain evidence="11 12">G1</strain>
    </source>
</reference>
<evidence type="ECO:0000256" key="7">
    <source>
        <dbReference type="ARBA" id="ARBA00023049"/>
    </source>
</evidence>
<dbReference type="STRING" id="1754190.A0A1Y2AM65"/>
<protein>
    <submittedName>
        <fullName evidence="11">Zincin</fullName>
    </submittedName>
</protein>
<keyword evidence="8" id="KW-0472">Membrane</keyword>
<keyword evidence="8" id="KW-0812">Transmembrane</keyword>
<dbReference type="InterPro" id="IPR042089">
    <property type="entry name" value="Peptidase_M13_dom_2"/>
</dbReference>
<evidence type="ECO:0000256" key="4">
    <source>
        <dbReference type="ARBA" id="ARBA00022723"/>
    </source>
</evidence>
<dbReference type="Pfam" id="PF05649">
    <property type="entry name" value="Peptidase_M13_N"/>
    <property type="match status" value="1"/>
</dbReference>
<feature type="domain" description="Peptidase M13 C-terminal" evidence="9">
    <location>
        <begin position="179"/>
        <end position="396"/>
    </location>
</feature>
<evidence type="ECO:0000256" key="1">
    <source>
        <dbReference type="ARBA" id="ARBA00001947"/>
    </source>
</evidence>
<keyword evidence="6" id="KW-0862">Zinc</keyword>
<keyword evidence="3" id="KW-0645">Protease</keyword>
<proteinExistence type="inferred from homology"/>
<evidence type="ECO:0000259" key="9">
    <source>
        <dbReference type="Pfam" id="PF01431"/>
    </source>
</evidence>
<dbReference type="Gene3D" id="1.10.1380.10">
    <property type="entry name" value="Neutral endopeptidase , domain2"/>
    <property type="match status" value="1"/>
</dbReference>
<evidence type="ECO:0000256" key="5">
    <source>
        <dbReference type="ARBA" id="ARBA00022801"/>
    </source>
</evidence>
<evidence type="ECO:0000256" key="6">
    <source>
        <dbReference type="ARBA" id="ARBA00022833"/>
    </source>
</evidence>
<dbReference type="Gene3D" id="3.40.390.10">
    <property type="entry name" value="Collagenase (Catalytic Domain)"/>
    <property type="match status" value="1"/>
</dbReference>
<keyword evidence="12" id="KW-1185">Reference proteome</keyword>
<keyword evidence="5" id="KW-0378">Hydrolase</keyword>
<dbReference type="OrthoDB" id="6475849at2759"/>
<dbReference type="PANTHER" id="PTHR11733">
    <property type="entry name" value="ZINC METALLOPROTEASE FAMILY M13 NEPRILYSIN-RELATED"/>
    <property type="match status" value="1"/>
</dbReference>
<comment type="cofactor">
    <cofactor evidence="1">
        <name>Zn(2+)</name>
        <dbReference type="ChEBI" id="CHEBI:29105"/>
    </cofactor>
</comment>
<dbReference type="PRINTS" id="PR00786">
    <property type="entry name" value="NEPRILYSIN"/>
</dbReference>
<accession>A0A1Y2AM65</accession>
<dbReference type="Pfam" id="PF01431">
    <property type="entry name" value="Peptidase_M13"/>
    <property type="match status" value="1"/>
</dbReference>
<name>A0A1Y2AM65_9FUNG</name>
<dbReference type="GO" id="GO:0016485">
    <property type="term" value="P:protein processing"/>
    <property type="evidence" value="ECO:0007669"/>
    <property type="project" value="TreeGrafter"/>
</dbReference>
<comment type="similarity">
    <text evidence="2">Belongs to the peptidase M13 family.</text>
</comment>
<evidence type="ECO:0000256" key="8">
    <source>
        <dbReference type="SAM" id="Phobius"/>
    </source>
</evidence>
<dbReference type="GO" id="GO:0005886">
    <property type="term" value="C:plasma membrane"/>
    <property type="evidence" value="ECO:0007669"/>
    <property type="project" value="TreeGrafter"/>
</dbReference>
<keyword evidence="8" id="KW-1133">Transmembrane helix</keyword>
<evidence type="ECO:0000259" key="10">
    <source>
        <dbReference type="Pfam" id="PF05649"/>
    </source>
</evidence>
<dbReference type="PROSITE" id="PS51885">
    <property type="entry name" value="NEPRILYSIN"/>
    <property type="match status" value="1"/>
</dbReference>
<dbReference type="InterPro" id="IPR008753">
    <property type="entry name" value="Peptidase_M13_N"/>
</dbReference>
<dbReference type="SUPFAM" id="SSF55486">
    <property type="entry name" value="Metalloproteases ('zincins'), catalytic domain"/>
    <property type="match status" value="1"/>
</dbReference>
<keyword evidence="4" id="KW-0479">Metal-binding</keyword>
<feature type="domain" description="Peptidase M13 N-terminal" evidence="10">
    <location>
        <begin position="41"/>
        <end position="120"/>
    </location>
</feature>
<dbReference type="GO" id="GO:0004222">
    <property type="term" value="F:metalloendopeptidase activity"/>
    <property type="evidence" value="ECO:0007669"/>
    <property type="project" value="InterPro"/>
</dbReference>
<dbReference type="InterPro" id="IPR024079">
    <property type="entry name" value="MetalloPept_cat_dom_sf"/>
</dbReference>
<feature type="transmembrane region" description="Helical" evidence="8">
    <location>
        <begin position="12"/>
        <end position="34"/>
    </location>
</feature>
<keyword evidence="7" id="KW-0482">Metalloprotease</keyword>
<organism evidence="11 12">
    <name type="scientific">Neocallimastix californiae</name>
    <dbReference type="NCBI Taxonomy" id="1754190"/>
    <lineage>
        <taxon>Eukaryota</taxon>
        <taxon>Fungi</taxon>
        <taxon>Fungi incertae sedis</taxon>
        <taxon>Chytridiomycota</taxon>
        <taxon>Chytridiomycota incertae sedis</taxon>
        <taxon>Neocallimastigomycetes</taxon>
        <taxon>Neocallimastigales</taxon>
        <taxon>Neocallimastigaceae</taxon>
        <taxon>Neocallimastix</taxon>
    </lineage>
</organism>
<evidence type="ECO:0000256" key="3">
    <source>
        <dbReference type="ARBA" id="ARBA00022670"/>
    </source>
</evidence>
<evidence type="ECO:0000256" key="2">
    <source>
        <dbReference type="ARBA" id="ARBA00007357"/>
    </source>
</evidence>
<evidence type="ECO:0000313" key="12">
    <source>
        <dbReference type="Proteomes" id="UP000193920"/>
    </source>
</evidence>
<dbReference type="Proteomes" id="UP000193920">
    <property type="component" value="Unassembled WGS sequence"/>
</dbReference>
<dbReference type="AlphaFoldDB" id="A0A1Y2AM65"/>
<dbReference type="PANTHER" id="PTHR11733:SF167">
    <property type="entry name" value="FI17812P1-RELATED"/>
    <property type="match status" value="1"/>
</dbReference>
<dbReference type="InterPro" id="IPR018497">
    <property type="entry name" value="Peptidase_M13_C"/>
</dbReference>
<gene>
    <name evidence="11" type="ORF">LY90DRAFT_429574</name>
</gene>
<dbReference type="InterPro" id="IPR000718">
    <property type="entry name" value="Peptidase_M13"/>
</dbReference>
<dbReference type="CDD" id="cd08662">
    <property type="entry name" value="M13"/>
    <property type="match status" value="1"/>
</dbReference>